<evidence type="ECO:0000313" key="3">
    <source>
        <dbReference type="Proteomes" id="UP001367508"/>
    </source>
</evidence>
<feature type="compositionally biased region" description="Basic and acidic residues" evidence="1">
    <location>
        <begin position="54"/>
        <end position="69"/>
    </location>
</feature>
<name>A0AAN9LVX4_CANGL</name>
<reference evidence="2 3" key="1">
    <citation type="submission" date="2024-01" db="EMBL/GenBank/DDBJ databases">
        <title>The genomes of 5 underutilized Papilionoideae crops provide insights into root nodulation and disease resistanc.</title>
        <authorList>
            <person name="Jiang F."/>
        </authorList>
    </citation>
    <scope>NUCLEOTIDE SEQUENCE [LARGE SCALE GENOMIC DNA]</scope>
    <source>
        <strain evidence="2">LVBAO_FW01</strain>
        <tissue evidence="2">Leaves</tissue>
    </source>
</reference>
<dbReference type="Pfam" id="PF07797">
    <property type="entry name" value="DUF1639"/>
    <property type="match status" value="1"/>
</dbReference>
<dbReference type="PANTHER" id="PTHR33130:SF43">
    <property type="entry name" value="OS01G0688600 PROTEIN"/>
    <property type="match status" value="1"/>
</dbReference>
<dbReference type="InterPro" id="IPR012438">
    <property type="entry name" value="DUF1639"/>
</dbReference>
<evidence type="ECO:0000313" key="2">
    <source>
        <dbReference type="EMBL" id="KAK7343410.1"/>
    </source>
</evidence>
<comment type="caution">
    <text evidence="2">The sequence shown here is derived from an EMBL/GenBank/DDBJ whole genome shotgun (WGS) entry which is preliminary data.</text>
</comment>
<dbReference type="EMBL" id="JAYMYQ010000003">
    <property type="protein sequence ID" value="KAK7343410.1"/>
    <property type="molecule type" value="Genomic_DNA"/>
</dbReference>
<feature type="region of interest" description="Disordered" evidence="1">
    <location>
        <begin position="36"/>
        <end position="69"/>
    </location>
</feature>
<gene>
    <name evidence="2" type="ORF">VNO77_12127</name>
</gene>
<organism evidence="2 3">
    <name type="scientific">Canavalia gladiata</name>
    <name type="common">Sword bean</name>
    <name type="synonym">Dolichos gladiatus</name>
    <dbReference type="NCBI Taxonomy" id="3824"/>
    <lineage>
        <taxon>Eukaryota</taxon>
        <taxon>Viridiplantae</taxon>
        <taxon>Streptophyta</taxon>
        <taxon>Embryophyta</taxon>
        <taxon>Tracheophyta</taxon>
        <taxon>Spermatophyta</taxon>
        <taxon>Magnoliopsida</taxon>
        <taxon>eudicotyledons</taxon>
        <taxon>Gunneridae</taxon>
        <taxon>Pentapetalae</taxon>
        <taxon>rosids</taxon>
        <taxon>fabids</taxon>
        <taxon>Fabales</taxon>
        <taxon>Fabaceae</taxon>
        <taxon>Papilionoideae</taxon>
        <taxon>50 kb inversion clade</taxon>
        <taxon>NPAAA clade</taxon>
        <taxon>indigoferoid/millettioid clade</taxon>
        <taxon>Phaseoleae</taxon>
        <taxon>Canavalia</taxon>
    </lineage>
</organism>
<sequence>MAMGPGRSNPLHNFMFPCLKWGNRRFLSCKKLPYHSSENAGDRHSPATSVNNSRDSDRRTGVTKPQIHDDDRIDAVREKLMLDLKIEANRMKDEILGKEVAKGSTGDDGETEPAVAVAVEKETAPTVTGARIWNLRSRRAPFFRDTWKGLRIEEGSSPLSTYNSAVKFRGSPEKEERQKFSLTLSKKEIEEDFMKLVGHRPPRKPKKKPKNLQKQLDTIFPGTWLSEVTAHSYKVPKASENGKLTFGFDFLAEVALRLVEALCWLVVGNSV</sequence>
<protein>
    <submittedName>
        <fullName evidence="2">Uncharacterized protein</fullName>
    </submittedName>
</protein>
<evidence type="ECO:0000256" key="1">
    <source>
        <dbReference type="SAM" id="MobiDB-lite"/>
    </source>
</evidence>
<dbReference type="AlphaFoldDB" id="A0AAN9LVX4"/>
<dbReference type="PANTHER" id="PTHR33130">
    <property type="entry name" value="PUTATIVE (DUF1639)-RELATED"/>
    <property type="match status" value="1"/>
</dbReference>
<proteinExistence type="predicted"/>
<keyword evidence="3" id="KW-1185">Reference proteome</keyword>
<accession>A0AAN9LVX4</accession>
<dbReference type="Proteomes" id="UP001367508">
    <property type="component" value="Unassembled WGS sequence"/>
</dbReference>